<organism evidence="1 2">
    <name type="scientific">Prunus armeniaca</name>
    <name type="common">Apricot</name>
    <name type="synonym">Armeniaca vulgaris</name>
    <dbReference type="NCBI Taxonomy" id="36596"/>
    <lineage>
        <taxon>Eukaryota</taxon>
        <taxon>Viridiplantae</taxon>
        <taxon>Streptophyta</taxon>
        <taxon>Embryophyta</taxon>
        <taxon>Tracheophyta</taxon>
        <taxon>Spermatophyta</taxon>
        <taxon>Magnoliopsida</taxon>
        <taxon>eudicotyledons</taxon>
        <taxon>Gunneridae</taxon>
        <taxon>Pentapetalae</taxon>
        <taxon>rosids</taxon>
        <taxon>fabids</taxon>
        <taxon>Rosales</taxon>
        <taxon>Rosaceae</taxon>
        <taxon>Amygdaloideae</taxon>
        <taxon>Amygdaleae</taxon>
        <taxon>Prunus</taxon>
    </lineage>
</organism>
<name>A0A6J5XN63_PRUAR</name>
<sequence length="100" mass="11366">MQQLWWKNQSLCGHPFWGGVELQGGVKPPNEAEFCFVGARVQSLPRVMISLQAKKLLQKGCVGFLANVFKSKKEESQMQDISVVRDYAYMFLDDIQGLLE</sequence>
<evidence type="ECO:0000313" key="1">
    <source>
        <dbReference type="EMBL" id="CAB4313887.1"/>
    </source>
</evidence>
<dbReference type="AlphaFoldDB" id="A0A6J5XN63"/>
<reference evidence="2" key="1">
    <citation type="journal article" date="2020" name="Genome Biol.">
        <title>Gamete binning: chromosome-level and haplotype-resolved genome assembly enabled by high-throughput single-cell sequencing of gamete genomes.</title>
        <authorList>
            <person name="Campoy J.A."/>
            <person name="Sun H."/>
            <person name="Goel M."/>
            <person name="Jiao W.-B."/>
            <person name="Folz-Donahue K."/>
            <person name="Wang N."/>
            <person name="Rubio M."/>
            <person name="Liu C."/>
            <person name="Kukat C."/>
            <person name="Ruiz D."/>
            <person name="Huettel B."/>
            <person name="Schneeberger K."/>
        </authorList>
    </citation>
    <scope>NUCLEOTIDE SEQUENCE [LARGE SCALE GENOMIC DNA]</scope>
    <source>
        <strain evidence="2">cv. Rojo Pasion</strain>
    </source>
</reference>
<dbReference type="OrthoDB" id="1166010at2759"/>
<proteinExistence type="predicted"/>
<evidence type="ECO:0000313" key="2">
    <source>
        <dbReference type="Proteomes" id="UP000507245"/>
    </source>
</evidence>
<dbReference type="EMBL" id="CAEKKB010000006">
    <property type="protein sequence ID" value="CAB4313887.1"/>
    <property type="molecule type" value="Genomic_DNA"/>
</dbReference>
<dbReference type="Proteomes" id="UP000507245">
    <property type="component" value="Unassembled WGS sequence"/>
</dbReference>
<keyword evidence="2" id="KW-1185">Reference proteome</keyword>
<gene>
    <name evidence="1" type="ORF">ORAREDHAP_LOCUS37530</name>
</gene>
<protein>
    <submittedName>
        <fullName evidence="1">Uncharacterized protein</fullName>
    </submittedName>
</protein>
<accession>A0A6J5XN63</accession>